<dbReference type="AlphaFoldDB" id="A0A183SXV2"/>
<evidence type="ECO:0000313" key="3">
    <source>
        <dbReference type="Proteomes" id="UP000275846"/>
    </source>
</evidence>
<proteinExistence type="predicted"/>
<dbReference type="OrthoDB" id="6270905at2759"/>
<dbReference type="WBParaSite" id="SSLN_0000939701-mRNA-1">
    <property type="protein sequence ID" value="SSLN_0000939701-mRNA-1"/>
    <property type="gene ID" value="SSLN_0000939701"/>
</dbReference>
<evidence type="ECO:0000256" key="1">
    <source>
        <dbReference type="SAM" id="MobiDB-lite"/>
    </source>
</evidence>
<accession>A0A183SXV2</accession>
<protein>
    <submittedName>
        <fullName evidence="4">Endo/exonuclease/phosphatase domain-containing protein</fullName>
    </submittedName>
</protein>
<reference evidence="2 3" key="2">
    <citation type="submission" date="2018-11" db="EMBL/GenBank/DDBJ databases">
        <authorList>
            <consortium name="Pathogen Informatics"/>
        </authorList>
    </citation>
    <scope>NUCLEOTIDE SEQUENCE [LARGE SCALE GENOMIC DNA]</scope>
    <source>
        <strain evidence="2 3">NST_G2</strain>
    </source>
</reference>
<organism evidence="4">
    <name type="scientific">Schistocephalus solidus</name>
    <name type="common">Tapeworm</name>
    <dbReference type="NCBI Taxonomy" id="70667"/>
    <lineage>
        <taxon>Eukaryota</taxon>
        <taxon>Metazoa</taxon>
        <taxon>Spiralia</taxon>
        <taxon>Lophotrochozoa</taxon>
        <taxon>Platyhelminthes</taxon>
        <taxon>Cestoda</taxon>
        <taxon>Eucestoda</taxon>
        <taxon>Diphyllobothriidea</taxon>
        <taxon>Diphyllobothriidae</taxon>
        <taxon>Schistocephalus</taxon>
    </lineage>
</organism>
<evidence type="ECO:0000313" key="4">
    <source>
        <dbReference type="WBParaSite" id="SSLN_0000939701-mRNA-1"/>
    </source>
</evidence>
<gene>
    <name evidence="2" type="ORF">SSLN_LOCUS9050</name>
</gene>
<feature type="region of interest" description="Disordered" evidence="1">
    <location>
        <begin position="52"/>
        <end position="71"/>
    </location>
</feature>
<dbReference type="Proteomes" id="UP000275846">
    <property type="component" value="Unassembled WGS sequence"/>
</dbReference>
<keyword evidence="3" id="KW-1185">Reference proteome</keyword>
<sequence length="108" mass="12729">MHPRSRHWHPLDYVLVQRRDQQDVLVTRAIAGADGWADHRLVISKKKLRLQPCRRPQAGQPTSQPLSHDEDASLENRWCQLRDMVQSTTLDVLGRARRQHQVRFDYNN</sequence>
<reference evidence="4" key="1">
    <citation type="submission" date="2016-06" db="UniProtKB">
        <authorList>
            <consortium name="WormBaseParasite"/>
        </authorList>
    </citation>
    <scope>IDENTIFICATION</scope>
</reference>
<dbReference type="EMBL" id="UYSU01035006">
    <property type="protein sequence ID" value="VDL95435.1"/>
    <property type="molecule type" value="Genomic_DNA"/>
</dbReference>
<name>A0A183SXV2_SCHSO</name>
<evidence type="ECO:0000313" key="2">
    <source>
        <dbReference type="EMBL" id="VDL95435.1"/>
    </source>
</evidence>